<evidence type="ECO:0000313" key="3">
    <source>
        <dbReference type="Proteomes" id="UP000018050"/>
    </source>
</evidence>
<dbReference type="Proteomes" id="UP000018050">
    <property type="component" value="Unassembled WGS sequence"/>
</dbReference>
<reference evidence="2" key="2">
    <citation type="submission" date="2013-10" db="EMBL/GenBank/DDBJ databases">
        <authorList>
            <person name="Aslett M."/>
        </authorList>
    </citation>
    <scope>NUCLEOTIDE SEQUENCE</scope>
    <source>
        <strain evidence="2">Houghton</strain>
    </source>
</reference>
<dbReference type="AlphaFoldDB" id="U6GDI8"/>
<sequence>MPQGCGMLQAKRESTKAHDVKLLPPDKLAHSTDVQEESAKTDDGQPSAPDEPAHSTDVQEDSVKADDVKPSAPDEPGHSIDEQNPLHEQKGADAQDYSGSSEAAASPSSLPLSPDTLDSYPAMSPVVQI</sequence>
<name>U6GDI8_EIMAC</name>
<feature type="compositionally biased region" description="Basic and acidic residues" evidence="1">
    <location>
        <begin position="75"/>
        <end position="93"/>
    </location>
</feature>
<feature type="compositionally biased region" description="Basic and acidic residues" evidence="1">
    <location>
        <begin position="10"/>
        <end position="21"/>
    </location>
</feature>
<feature type="compositionally biased region" description="Low complexity" evidence="1">
    <location>
        <begin position="98"/>
        <end position="119"/>
    </location>
</feature>
<gene>
    <name evidence="2" type="ORF">EAH_00057610</name>
</gene>
<organism evidence="2 3">
    <name type="scientific">Eimeria acervulina</name>
    <name type="common">Coccidian parasite</name>
    <dbReference type="NCBI Taxonomy" id="5801"/>
    <lineage>
        <taxon>Eukaryota</taxon>
        <taxon>Sar</taxon>
        <taxon>Alveolata</taxon>
        <taxon>Apicomplexa</taxon>
        <taxon>Conoidasida</taxon>
        <taxon>Coccidia</taxon>
        <taxon>Eucoccidiorida</taxon>
        <taxon>Eimeriorina</taxon>
        <taxon>Eimeriidae</taxon>
        <taxon>Eimeria</taxon>
    </lineage>
</organism>
<proteinExistence type="predicted"/>
<protein>
    <submittedName>
        <fullName evidence="2">Uncharacterized protein</fullName>
    </submittedName>
</protein>
<accession>U6GDI8</accession>
<dbReference type="RefSeq" id="XP_013252857.1">
    <property type="nucleotide sequence ID" value="XM_013397403.1"/>
</dbReference>
<reference evidence="2" key="1">
    <citation type="submission" date="2013-10" db="EMBL/GenBank/DDBJ databases">
        <title>Genomic analysis of the causative agents of coccidiosis in chickens.</title>
        <authorList>
            <person name="Reid A.J."/>
            <person name="Blake D."/>
            <person name="Billington K."/>
            <person name="Browne H."/>
            <person name="Dunn M."/>
            <person name="Hung S."/>
            <person name="Kawahara F."/>
            <person name="Miranda-Saavedra D."/>
            <person name="Mourier T."/>
            <person name="Nagra H."/>
            <person name="Otto T.D."/>
            <person name="Rawlings N."/>
            <person name="Sanchez A."/>
            <person name="Sanders M."/>
            <person name="Subramaniam C."/>
            <person name="Tay Y."/>
            <person name="Dear P."/>
            <person name="Doerig C."/>
            <person name="Gruber A."/>
            <person name="Parkinson J."/>
            <person name="Shirley M."/>
            <person name="Wan K.L."/>
            <person name="Berriman M."/>
            <person name="Tomley F."/>
            <person name="Pain A."/>
        </authorList>
    </citation>
    <scope>NUCLEOTIDE SEQUENCE</scope>
    <source>
        <strain evidence="2">Houghton</strain>
    </source>
</reference>
<evidence type="ECO:0000313" key="2">
    <source>
        <dbReference type="EMBL" id="CDI76634.1"/>
    </source>
</evidence>
<keyword evidence="3" id="KW-1185">Reference proteome</keyword>
<dbReference type="EMBL" id="HG670430">
    <property type="protein sequence ID" value="CDI76634.1"/>
    <property type="molecule type" value="Genomic_DNA"/>
</dbReference>
<dbReference type="GeneID" id="25273831"/>
<dbReference type="VEuPathDB" id="ToxoDB:EAH_00057610"/>
<evidence type="ECO:0000256" key="1">
    <source>
        <dbReference type="SAM" id="MobiDB-lite"/>
    </source>
</evidence>
<feature type="region of interest" description="Disordered" evidence="1">
    <location>
        <begin position="1"/>
        <end position="129"/>
    </location>
</feature>